<dbReference type="GO" id="GO:0097361">
    <property type="term" value="C:cytosolic [4Fe-4S] assembly targeting complex"/>
    <property type="evidence" value="ECO:0007669"/>
    <property type="project" value="UniProtKB-UniRule"/>
</dbReference>
<evidence type="ECO:0000259" key="7">
    <source>
        <dbReference type="Pfam" id="PF14500"/>
    </source>
</evidence>
<evidence type="ECO:0000313" key="9">
    <source>
        <dbReference type="Proteomes" id="UP000290900"/>
    </source>
</evidence>
<keyword evidence="3" id="KW-0677">Repeat</keyword>
<comment type="subcellular location">
    <subcellularLocation>
        <location evidence="1 5">Nucleus</location>
    </subcellularLocation>
</comment>
<dbReference type="InterPro" id="IPR029240">
    <property type="entry name" value="MMS19_N"/>
</dbReference>
<dbReference type="FunCoup" id="A0A448YMG7">
    <property type="interactions" value="968"/>
</dbReference>
<evidence type="ECO:0000256" key="3">
    <source>
        <dbReference type="ARBA" id="ARBA00022737"/>
    </source>
</evidence>
<feature type="domain" description="MMS19 C-terminal" evidence="6">
    <location>
        <begin position="458"/>
        <end position="883"/>
    </location>
</feature>
<dbReference type="Pfam" id="PF14500">
    <property type="entry name" value="MMS19_N"/>
    <property type="match status" value="1"/>
</dbReference>
<dbReference type="PANTHER" id="PTHR12891">
    <property type="entry name" value="DNA REPAIR/TRANSCRIPTION PROTEIN MET18/MMS19"/>
    <property type="match status" value="1"/>
</dbReference>
<dbReference type="OrthoDB" id="342900at2759"/>
<evidence type="ECO:0000256" key="5">
    <source>
        <dbReference type="RuleBase" id="RU367072"/>
    </source>
</evidence>
<dbReference type="STRING" id="13370.A0A448YMG7"/>
<dbReference type="PANTHER" id="PTHR12891:SF0">
    <property type="entry name" value="MMS19 NUCLEOTIDE EXCISION REPAIR PROTEIN HOMOLOG"/>
    <property type="match status" value="1"/>
</dbReference>
<dbReference type="InterPro" id="IPR011989">
    <property type="entry name" value="ARM-like"/>
</dbReference>
<dbReference type="GO" id="GO:0005634">
    <property type="term" value="C:nucleus"/>
    <property type="evidence" value="ECO:0007669"/>
    <property type="project" value="UniProtKB-SubCell"/>
</dbReference>
<dbReference type="GO" id="GO:0016226">
    <property type="term" value="P:iron-sulfur cluster assembly"/>
    <property type="evidence" value="ECO:0007669"/>
    <property type="project" value="UniProtKB-UniRule"/>
</dbReference>
<dbReference type="Pfam" id="PF12460">
    <property type="entry name" value="MMS19_C"/>
    <property type="match status" value="1"/>
</dbReference>
<dbReference type="Proteomes" id="UP000290900">
    <property type="component" value="Unassembled WGS sequence"/>
</dbReference>
<keyword evidence="5" id="KW-0227">DNA damage</keyword>
<proteinExistence type="inferred from homology"/>
<sequence>MDNFQPELIETLLDDIKSNYSPTDQLASTRYSSFDILQHLLLRFESYLVDHLNDKFIDTFIHISSNEKDPKNLMESFTLNKAISTKFDISSKEDDLFDCVFCYFPISFRAPANNPYNITGDQLKQALRDCLSCNALYAKDSFPNLVEKLTSTSPSVKMDVLLTIKQCIEQYPSDTIEEYFISLWNSLKYEILHRELASADNINDMLKYYENAENEDEQTVAVTLHIFECFSKKFSDVKQERYADYLILVYDSLKEYLGDPESAKIRQSSVIMSVFCGSNLNSYNLLISKCLTSLLTPLKKKQPSDLTIRDQRSMLTNVSFMLDSYHELFNEKGLAVDPSNNQLFNFKDDILTLINRALLSASTVEVTFRCLAIKLIVKLFSLASFLEIEECQLIVQTLTDVLLEDENAHTFSQALAALSEISKEYPMIILEFTVPRLMVLLPDSSTTVTSKVFFKEKVLDVLLTISDNRLIINSVLIRLLNKLEIVLQNENTGYYPKLLLFSLSKLLRTLSPTDSTNDYLKKFIPRFLHLVITEIVIKKSSAIYEDPIAAEYSARVLKEIVAKCDPSLHQKLLDDVFELFVGESTTNSLLYKPLEKPVNISRNTVLFILFAGICSTIDYKAAKVPMDSQEFVNSIIAVLDSGKLELAERQAALQAVSLVVNKWFGSEQRPYLLKKLASMKGSEVNAGSLEIFTFVTKALLLKNDRQSKQFVDYLIGLLENGTEEIARLIPKCFEIIVAEADCFELYRRPGGAFGKWVVFNVNVRPFYKQKFVDSTLPLLIEKFRANVGSRNHLLAIALIVKYSEREIIVPHLEKILPVVLTALMQRSSLILSSSLTILEIAIEETPELIKGHLSTLVPRLLEVLRLKGSTETKIKTLECLMALSRFPLHLVVPFKEDIIDGCVVSLDDDKRGVRRLGCDVSQVYYELGSEE</sequence>
<dbReference type="GO" id="GO:0051604">
    <property type="term" value="P:protein maturation"/>
    <property type="evidence" value="ECO:0007669"/>
    <property type="project" value="UniProtKB-UniRule"/>
</dbReference>
<keyword evidence="4 5" id="KW-0539">Nucleus</keyword>
<dbReference type="EMBL" id="CAACVR010000017">
    <property type="protein sequence ID" value="VEU22058.1"/>
    <property type="molecule type" value="Genomic_DNA"/>
</dbReference>
<name>A0A448YMG7_BRENA</name>
<dbReference type="GO" id="GO:0006281">
    <property type="term" value="P:DNA repair"/>
    <property type="evidence" value="ECO:0007669"/>
    <property type="project" value="UniProtKB-UniRule"/>
</dbReference>
<dbReference type="InParanoid" id="A0A448YMG7"/>
<keyword evidence="9" id="KW-1185">Reference proteome</keyword>
<comment type="function">
    <text evidence="5">Key component of the cytosolic iron-sulfur protein assembly (CIA) complex, a multiprotein complex that mediates the incorporation of iron-sulfur cluster into apoproteins specifically involved in DNA metabolism and genomic integrity. In the CIA complex, MMS19 acts as an adapter between early-acting CIA components and a subset of cellular target iron-sulfur proteins.</text>
</comment>
<dbReference type="Gene3D" id="1.25.10.10">
    <property type="entry name" value="Leucine-rich Repeat Variant"/>
    <property type="match status" value="1"/>
</dbReference>
<dbReference type="InterPro" id="IPR016024">
    <property type="entry name" value="ARM-type_fold"/>
</dbReference>
<gene>
    <name evidence="8" type="ORF">BRENAR_LOCUS2790</name>
</gene>
<organism evidence="8 9">
    <name type="scientific">Brettanomyces naardenensis</name>
    <name type="common">Yeast</name>
    <dbReference type="NCBI Taxonomy" id="13370"/>
    <lineage>
        <taxon>Eukaryota</taxon>
        <taxon>Fungi</taxon>
        <taxon>Dikarya</taxon>
        <taxon>Ascomycota</taxon>
        <taxon>Saccharomycotina</taxon>
        <taxon>Pichiomycetes</taxon>
        <taxon>Pichiales</taxon>
        <taxon>Pichiaceae</taxon>
        <taxon>Brettanomyces</taxon>
    </lineage>
</organism>
<evidence type="ECO:0000313" key="8">
    <source>
        <dbReference type="EMBL" id="VEU22058.1"/>
    </source>
</evidence>
<evidence type="ECO:0000256" key="1">
    <source>
        <dbReference type="ARBA" id="ARBA00004123"/>
    </source>
</evidence>
<dbReference type="InterPro" id="IPR024687">
    <property type="entry name" value="MMS19_C"/>
</dbReference>
<evidence type="ECO:0000256" key="2">
    <source>
        <dbReference type="ARBA" id="ARBA00009340"/>
    </source>
</evidence>
<feature type="domain" description="MMS19 N-terminal" evidence="7">
    <location>
        <begin position="1"/>
        <end position="193"/>
    </location>
</feature>
<accession>A0A448YMG7</accession>
<dbReference type="SUPFAM" id="SSF48371">
    <property type="entry name" value="ARM repeat"/>
    <property type="match status" value="2"/>
</dbReference>
<reference evidence="8 9" key="1">
    <citation type="submission" date="2018-12" db="EMBL/GenBank/DDBJ databases">
        <authorList>
            <person name="Tiukova I."/>
            <person name="Dainat J."/>
        </authorList>
    </citation>
    <scope>NUCLEOTIDE SEQUENCE [LARGE SCALE GENOMIC DNA]</scope>
</reference>
<evidence type="ECO:0000256" key="4">
    <source>
        <dbReference type="ARBA" id="ARBA00023242"/>
    </source>
</evidence>
<comment type="similarity">
    <text evidence="2 5">Belongs to the MET18/MMS19 family.</text>
</comment>
<evidence type="ECO:0000259" key="6">
    <source>
        <dbReference type="Pfam" id="PF12460"/>
    </source>
</evidence>
<dbReference type="InterPro" id="IPR039920">
    <property type="entry name" value="MMS19"/>
</dbReference>
<protein>
    <recommendedName>
        <fullName evidence="5">MMS19 nucleotide excision repair protein</fullName>
    </recommendedName>
</protein>
<keyword evidence="5" id="KW-0234">DNA repair</keyword>
<dbReference type="AlphaFoldDB" id="A0A448YMG7"/>